<feature type="compositionally biased region" description="Basic residues" evidence="1">
    <location>
        <begin position="1"/>
        <end position="11"/>
    </location>
</feature>
<feature type="compositionally biased region" description="Low complexity" evidence="1">
    <location>
        <begin position="171"/>
        <end position="184"/>
    </location>
</feature>
<feature type="region of interest" description="Disordered" evidence="1">
    <location>
        <begin position="155"/>
        <end position="184"/>
    </location>
</feature>
<dbReference type="InterPro" id="IPR000477">
    <property type="entry name" value="RT_dom"/>
</dbReference>
<dbReference type="KEGG" id="mbr:MONBRDRAFT_24992"/>
<dbReference type="SUPFAM" id="SSF56672">
    <property type="entry name" value="DNA/RNA polymerases"/>
    <property type="match status" value="1"/>
</dbReference>
<dbReference type="InterPro" id="IPR043502">
    <property type="entry name" value="DNA/RNA_pol_sf"/>
</dbReference>
<proteinExistence type="predicted"/>
<dbReference type="STRING" id="81824.A9UXG3"/>
<sequence>MRKAVARKQSRRGQLNAGAGAHPNDAVDQSLRSLVRDPDLADEAWANHVTNRLNRGQIAKAFDADKARAVIGNSEVQAVRDLLVPPGLTPYIASTPASTSTLAPATAASSPTVSFTKGELPKALAATKGVTDPYGWSGELLASIYRIKEHFSQVLGPRQGSTSDPTAPSEGGAPQGPTTATGGPQVALNKIFHHIANNTVPESIRHALCSINYTILEKANGKFRPVGTDSIFNKVVNRALLEQQQPHIAHLLQASPELAVGVKDGISAAVGMAFGELQACESTPGWTMLSLDFKSAFNYTDRARLHEIVADKVPGLLRAFERHYARPTTHCIVDKFSRSSGCLNKIFHHIANNTVPESIRHALCSINYTILEKANGKFRPVGTDSIFNKVVNRALLEQQQPHIAHLLQASPELAVGVKDGISAAVGMAFGELQACESTPGWTMLSLDFKSAFNYTDRARLHEIVADKVPGLLRAFERHYARPTTHCIVDKFFKVIDIDVGQGIVQGNELSPFFFALYSCEVLGLLDATTDYRCKVIKYLDDIVLMGPAEDVAADVEIVKARAKSAGLHLQPNAVRETANTGMTVLGTPIGRREWMKKQLNDKAKHIAGKLNDMLTTGVSLQALLTAMQYVPSLINHLYTLPPSLTSGLSELLNRACKDTFVKAFFAKVNLSAPAGAEGHDVTLEQLLEARLFTRANTGGFGLHDLVERGPVAYVCNMAKLATHYPRVYDRLLEDESRAADFQAHVQRAGFQMATVKDAGTQRPAEIIALRSKAALDDLMANCRIDLHRRNPFPGGALGPALPDLGIDVTVRTAQPPTTSQACIKVGAALRRAEMEKRDYYTGFNHGKTLIVPAAMTTTGGFASSFVDLLGQLARCAEARGVYQPGLDEAFVPRWKGRFAALVHQMNADHIQRHFGGVCLRSSLWASNALPLVSLDLGFEPRIKTTCADLSSSCVSAIT</sequence>
<dbReference type="PANTHER" id="PTHR13718:SF114">
    <property type="entry name" value="SMALL RIBOSOMAL SUBUNIT PROTEIN US5C"/>
    <property type="match status" value="1"/>
</dbReference>
<evidence type="ECO:0000313" key="3">
    <source>
        <dbReference type="EMBL" id="EDQ90000.1"/>
    </source>
</evidence>
<dbReference type="GO" id="GO:0003723">
    <property type="term" value="F:RNA binding"/>
    <property type="evidence" value="ECO:0007669"/>
    <property type="project" value="InterPro"/>
</dbReference>
<organism evidence="3 4">
    <name type="scientific">Monosiga brevicollis</name>
    <name type="common">Choanoflagellate</name>
    <dbReference type="NCBI Taxonomy" id="81824"/>
    <lineage>
        <taxon>Eukaryota</taxon>
        <taxon>Choanoflagellata</taxon>
        <taxon>Craspedida</taxon>
        <taxon>Salpingoecidae</taxon>
        <taxon>Monosiga</taxon>
    </lineage>
</organism>
<dbReference type="EMBL" id="CH991549">
    <property type="protein sequence ID" value="EDQ90000.1"/>
    <property type="molecule type" value="Genomic_DNA"/>
</dbReference>
<dbReference type="InParanoid" id="A9UXG3"/>
<accession>A9UXG3</accession>
<gene>
    <name evidence="3" type="ORF">MONBRDRAFT_24992</name>
</gene>
<reference evidence="3 4" key="1">
    <citation type="journal article" date="2008" name="Nature">
        <title>The genome of the choanoflagellate Monosiga brevicollis and the origin of metazoans.</title>
        <authorList>
            <consortium name="JGI Sequencing"/>
            <person name="King N."/>
            <person name="Westbrook M.J."/>
            <person name="Young S.L."/>
            <person name="Kuo A."/>
            <person name="Abedin M."/>
            <person name="Chapman J."/>
            <person name="Fairclough S."/>
            <person name="Hellsten U."/>
            <person name="Isogai Y."/>
            <person name="Letunic I."/>
            <person name="Marr M."/>
            <person name="Pincus D."/>
            <person name="Putnam N."/>
            <person name="Rokas A."/>
            <person name="Wright K.J."/>
            <person name="Zuzow R."/>
            <person name="Dirks W."/>
            <person name="Good M."/>
            <person name="Goodstein D."/>
            <person name="Lemons D."/>
            <person name="Li W."/>
            <person name="Lyons J.B."/>
            <person name="Morris A."/>
            <person name="Nichols S."/>
            <person name="Richter D.J."/>
            <person name="Salamov A."/>
            <person name="Bork P."/>
            <person name="Lim W.A."/>
            <person name="Manning G."/>
            <person name="Miller W.T."/>
            <person name="McGinnis W."/>
            <person name="Shapiro H."/>
            <person name="Tjian R."/>
            <person name="Grigoriev I.V."/>
            <person name="Rokhsar D."/>
        </authorList>
    </citation>
    <scope>NUCLEOTIDE SEQUENCE [LARGE SCALE GENOMIC DNA]</scope>
    <source>
        <strain evidence="4">MX1 / ATCC 50154</strain>
    </source>
</reference>
<feature type="domain" description="Reverse transcriptase" evidence="2">
    <location>
        <begin position="352"/>
        <end position="589"/>
    </location>
</feature>
<name>A9UXG3_MONBE</name>
<dbReference type="GO" id="GO:0003735">
    <property type="term" value="F:structural constituent of ribosome"/>
    <property type="evidence" value="ECO:0000318"/>
    <property type="project" value="GO_Central"/>
</dbReference>
<evidence type="ECO:0000313" key="4">
    <source>
        <dbReference type="Proteomes" id="UP000001357"/>
    </source>
</evidence>
<dbReference type="GO" id="GO:0006412">
    <property type="term" value="P:translation"/>
    <property type="evidence" value="ECO:0000318"/>
    <property type="project" value="GO_Central"/>
</dbReference>
<dbReference type="Pfam" id="PF00078">
    <property type="entry name" value="RVT_1"/>
    <property type="match status" value="1"/>
</dbReference>
<evidence type="ECO:0000259" key="2">
    <source>
        <dbReference type="PROSITE" id="PS50878"/>
    </source>
</evidence>
<dbReference type="PROSITE" id="PS50878">
    <property type="entry name" value="RT_POL"/>
    <property type="match status" value="1"/>
</dbReference>
<dbReference type="Proteomes" id="UP000001357">
    <property type="component" value="Unassembled WGS sequence"/>
</dbReference>
<keyword evidence="4" id="KW-1185">Reference proteome</keyword>
<dbReference type="GO" id="GO:0005763">
    <property type="term" value="C:mitochondrial small ribosomal subunit"/>
    <property type="evidence" value="ECO:0000318"/>
    <property type="project" value="GO_Central"/>
</dbReference>
<evidence type="ECO:0000256" key="1">
    <source>
        <dbReference type="SAM" id="MobiDB-lite"/>
    </source>
</evidence>
<dbReference type="RefSeq" id="XP_001745422.1">
    <property type="nucleotide sequence ID" value="XM_001745370.1"/>
</dbReference>
<dbReference type="GeneID" id="5890628"/>
<protein>
    <recommendedName>
        <fullName evidence="2">Reverse transcriptase domain-containing protein</fullName>
    </recommendedName>
</protein>
<dbReference type="AlphaFoldDB" id="A9UXG3"/>
<feature type="region of interest" description="Disordered" evidence="1">
    <location>
        <begin position="1"/>
        <end position="26"/>
    </location>
</feature>
<dbReference type="InterPro" id="IPR000851">
    <property type="entry name" value="Ribosomal_uS5"/>
</dbReference>
<dbReference type="PANTHER" id="PTHR13718">
    <property type="entry name" value="RIBOSOMAL S SUBUNIT"/>
    <property type="match status" value="1"/>
</dbReference>